<name>A0A430G2E4_9SPHN</name>
<gene>
    <name evidence="1" type="ORF">DAH66_12815</name>
</gene>
<protein>
    <submittedName>
        <fullName evidence="1">Uncharacterized protein</fullName>
    </submittedName>
</protein>
<dbReference type="AlphaFoldDB" id="A0A430G2E4"/>
<dbReference type="Proteomes" id="UP000287746">
    <property type="component" value="Unassembled WGS sequence"/>
</dbReference>
<proteinExistence type="predicted"/>
<accession>A0A430G2E4</accession>
<dbReference type="RefSeq" id="WP_126004718.1">
    <property type="nucleotide sequence ID" value="NZ_QQYZ01000011.1"/>
</dbReference>
<dbReference type="EMBL" id="QQYZ01000011">
    <property type="protein sequence ID" value="RSY83145.1"/>
    <property type="molecule type" value="Genomic_DNA"/>
</dbReference>
<sequence length="91" mass="9947">MAEYRVVTLAPGHTLKLRRPGQQSGRPGKVTVRTSHRAPFDIDESRWNAAKAEAPIPTDLREIDPRAVFAAGGAVFMHESPPCKPWSGGRS</sequence>
<comment type="caution">
    <text evidence="1">The sequence shown here is derived from an EMBL/GenBank/DDBJ whole genome shotgun (WGS) entry which is preliminary data.</text>
</comment>
<reference evidence="1 2" key="1">
    <citation type="submission" date="2018-07" db="EMBL/GenBank/DDBJ databases">
        <title>Genomic and Epidemiologic Investigation of an Indolent Hospital Outbreak.</title>
        <authorList>
            <person name="Johnson R.C."/>
            <person name="Deming C."/>
            <person name="Conlan S."/>
            <person name="Zellmer C.J."/>
            <person name="Michelin A.V."/>
            <person name="Lee-Lin S."/>
            <person name="Thomas P.J."/>
            <person name="Park M."/>
            <person name="Weingarten R.A."/>
            <person name="Less J."/>
            <person name="Dekker J.P."/>
            <person name="Frank K.M."/>
            <person name="Musser K.A."/>
            <person name="Mcquiston J.R."/>
            <person name="Henderson D.K."/>
            <person name="Lau A.F."/>
            <person name="Palmore T.N."/>
            <person name="Segre J.A."/>
        </authorList>
    </citation>
    <scope>NUCLEOTIDE SEQUENCE [LARGE SCALE GENOMIC DNA]</scope>
    <source>
        <strain evidence="1 2">SK-CDC1_0717</strain>
    </source>
</reference>
<evidence type="ECO:0000313" key="1">
    <source>
        <dbReference type="EMBL" id="RSY83145.1"/>
    </source>
</evidence>
<evidence type="ECO:0000313" key="2">
    <source>
        <dbReference type="Proteomes" id="UP000287746"/>
    </source>
</evidence>
<organism evidence="1 2">
    <name type="scientific">Sphingomonas koreensis</name>
    <dbReference type="NCBI Taxonomy" id="93064"/>
    <lineage>
        <taxon>Bacteria</taxon>
        <taxon>Pseudomonadati</taxon>
        <taxon>Pseudomonadota</taxon>
        <taxon>Alphaproteobacteria</taxon>
        <taxon>Sphingomonadales</taxon>
        <taxon>Sphingomonadaceae</taxon>
        <taxon>Sphingomonas</taxon>
    </lineage>
</organism>